<reference evidence="10" key="1">
    <citation type="journal article" date="2020" name="mSystems">
        <title>Genome- and Community-Level Interaction Insights into Carbon Utilization and Element Cycling Functions of Hydrothermarchaeota in Hydrothermal Sediment.</title>
        <authorList>
            <person name="Zhou Z."/>
            <person name="Liu Y."/>
            <person name="Xu W."/>
            <person name="Pan J."/>
            <person name="Luo Z.H."/>
            <person name="Li M."/>
        </authorList>
    </citation>
    <scope>NUCLEOTIDE SEQUENCE [LARGE SCALE GENOMIC DNA]</scope>
    <source>
        <strain evidence="10">SpSt-418</strain>
    </source>
</reference>
<dbReference type="SMART" id="SM00387">
    <property type="entry name" value="HATPase_c"/>
    <property type="match status" value="1"/>
</dbReference>
<dbReference type="InterPro" id="IPR011006">
    <property type="entry name" value="CheY-like_superfamily"/>
</dbReference>
<dbReference type="PROSITE" id="PS50110">
    <property type="entry name" value="RESPONSE_REGULATORY"/>
    <property type="match status" value="1"/>
</dbReference>
<dbReference type="InterPro" id="IPR036097">
    <property type="entry name" value="HisK_dim/P_sf"/>
</dbReference>
<dbReference type="InterPro" id="IPR003661">
    <property type="entry name" value="HisK_dim/P_dom"/>
</dbReference>
<comment type="caution">
    <text evidence="10">The sequence shown here is derived from an EMBL/GenBank/DDBJ whole genome shotgun (WGS) entry which is preliminary data.</text>
</comment>
<evidence type="ECO:0000259" key="9">
    <source>
        <dbReference type="PROSITE" id="PS50110"/>
    </source>
</evidence>
<name>A0A7C3PUE5_9CYAN</name>
<evidence type="ECO:0000256" key="6">
    <source>
        <dbReference type="PROSITE-ProRule" id="PRU00169"/>
    </source>
</evidence>
<sequence>MNIHAQEIDILIVDDTPENLRVLSVMLAERGYNVRKALNGKMALLAAQTLPPDLILLDINMPDMTGYEVCQRLKQEEVTGTIPIIFLSALDQLQDKVKALQSGGVDYITKPFQFEEVNARIQTQITLYRLQKDLTARNNELSNALQELRKAQIRLIQQERMAGIGQLVAGLSHEINNPISFIAGNLKPAQEYIKDLLQLIQLYRQEYPHPSPAIQAAISELDVDFLVNDLYKLLGSMQTGVDRIHTLMLALRIFARLDESDIKAVDIHEGIESTLVLLENRLRYNNIQLVKHYNSLPLVTCYASQLNQVILHLLNNAIDACNQAKTEPRIWIETTQATADTIQIRIRDNGPGISEEAKSHLFEPFYTTKPVGQGQGLGLAISHEVVVEKHKGRLWCQSLPETGAEFIIEIPILAVGRL</sequence>
<dbReference type="InterPro" id="IPR003594">
    <property type="entry name" value="HATPase_dom"/>
</dbReference>
<dbReference type="PANTHER" id="PTHR43547:SF2">
    <property type="entry name" value="HYBRID SIGNAL TRANSDUCTION HISTIDINE KINASE C"/>
    <property type="match status" value="1"/>
</dbReference>
<proteinExistence type="predicted"/>
<dbReference type="Pfam" id="PF00072">
    <property type="entry name" value="Response_reg"/>
    <property type="match status" value="1"/>
</dbReference>
<comment type="catalytic activity">
    <reaction evidence="1">
        <text>ATP + protein L-histidine = ADP + protein N-phospho-L-histidine.</text>
        <dbReference type="EC" id="2.7.13.3"/>
    </reaction>
</comment>
<feature type="modified residue" description="4-aspartylphosphate" evidence="6">
    <location>
        <position position="58"/>
    </location>
</feature>
<evidence type="ECO:0000259" key="8">
    <source>
        <dbReference type="PROSITE" id="PS50109"/>
    </source>
</evidence>
<dbReference type="EMBL" id="DSRU01000410">
    <property type="protein sequence ID" value="HFN01462.1"/>
    <property type="molecule type" value="Genomic_DNA"/>
</dbReference>
<dbReference type="InterPro" id="IPR005467">
    <property type="entry name" value="His_kinase_dom"/>
</dbReference>
<dbReference type="PRINTS" id="PR00344">
    <property type="entry name" value="BCTRLSENSOR"/>
</dbReference>
<keyword evidence="4 10" id="KW-0808">Transferase</keyword>
<dbReference type="CDD" id="cd19920">
    <property type="entry name" value="REC_PA4781-like"/>
    <property type="match status" value="1"/>
</dbReference>
<dbReference type="AlphaFoldDB" id="A0A7C3PUE5"/>
<dbReference type="SMART" id="SM00448">
    <property type="entry name" value="REC"/>
    <property type="match status" value="1"/>
</dbReference>
<evidence type="ECO:0000256" key="4">
    <source>
        <dbReference type="ARBA" id="ARBA00022777"/>
    </source>
</evidence>
<gene>
    <name evidence="10" type="ORF">ENR64_27690</name>
</gene>
<keyword evidence="4 10" id="KW-0418">Kinase</keyword>
<feature type="domain" description="Histidine kinase" evidence="8">
    <location>
        <begin position="170"/>
        <end position="414"/>
    </location>
</feature>
<dbReference type="InterPro" id="IPR001789">
    <property type="entry name" value="Sig_transdc_resp-reg_receiver"/>
</dbReference>
<dbReference type="PROSITE" id="PS50109">
    <property type="entry name" value="HIS_KIN"/>
    <property type="match status" value="1"/>
</dbReference>
<evidence type="ECO:0000256" key="3">
    <source>
        <dbReference type="ARBA" id="ARBA00022553"/>
    </source>
</evidence>
<evidence type="ECO:0000313" key="10">
    <source>
        <dbReference type="EMBL" id="HFN01462.1"/>
    </source>
</evidence>
<feature type="domain" description="Response regulatory" evidence="9">
    <location>
        <begin position="9"/>
        <end position="125"/>
    </location>
</feature>
<dbReference type="Gene3D" id="3.40.50.2300">
    <property type="match status" value="1"/>
</dbReference>
<dbReference type="SUPFAM" id="SSF47384">
    <property type="entry name" value="Homodimeric domain of signal transducing histidine kinase"/>
    <property type="match status" value="1"/>
</dbReference>
<dbReference type="GO" id="GO:0000155">
    <property type="term" value="F:phosphorelay sensor kinase activity"/>
    <property type="evidence" value="ECO:0007669"/>
    <property type="project" value="InterPro"/>
</dbReference>
<keyword evidence="7" id="KW-0175">Coiled coil</keyword>
<dbReference type="Pfam" id="PF02518">
    <property type="entry name" value="HATPase_c"/>
    <property type="match status" value="1"/>
</dbReference>
<dbReference type="InterPro" id="IPR036890">
    <property type="entry name" value="HATPase_C_sf"/>
</dbReference>
<feature type="coiled-coil region" evidence="7">
    <location>
        <begin position="131"/>
        <end position="161"/>
    </location>
</feature>
<dbReference type="SUPFAM" id="SSF52172">
    <property type="entry name" value="CheY-like"/>
    <property type="match status" value="1"/>
</dbReference>
<keyword evidence="5" id="KW-0902">Two-component regulatory system</keyword>
<evidence type="ECO:0000256" key="2">
    <source>
        <dbReference type="ARBA" id="ARBA00012438"/>
    </source>
</evidence>
<dbReference type="SUPFAM" id="SSF55874">
    <property type="entry name" value="ATPase domain of HSP90 chaperone/DNA topoisomerase II/histidine kinase"/>
    <property type="match status" value="1"/>
</dbReference>
<dbReference type="CDD" id="cd00082">
    <property type="entry name" value="HisKA"/>
    <property type="match status" value="1"/>
</dbReference>
<organism evidence="10">
    <name type="scientific">Oscillatoriales cyanobacterium SpSt-418</name>
    <dbReference type="NCBI Taxonomy" id="2282169"/>
    <lineage>
        <taxon>Bacteria</taxon>
        <taxon>Bacillati</taxon>
        <taxon>Cyanobacteriota</taxon>
        <taxon>Cyanophyceae</taxon>
        <taxon>Oscillatoriophycideae</taxon>
        <taxon>Oscillatoriales</taxon>
    </lineage>
</organism>
<accession>A0A7C3PUE5</accession>
<keyword evidence="3 6" id="KW-0597">Phosphoprotein</keyword>
<dbReference type="Gene3D" id="3.30.565.10">
    <property type="entry name" value="Histidine kinase-like ATPase, C-terminal domain"/>
    <property type="match status" value="1"/>
</dbReference>
<dbReference type="EC" id="2.7.13.3" evidence="2"/>
<evidence type="ECO:0000256" key="1">
    <source>
        <dbReference type="ARBA" id="ARBA00000085"/>
    </source>
</evidence>
<dbReference type="InterPro" id="IPR004358">
    <property type="entry name" value="Sig_transdc_His_kin-like_C"/>
</dbReference>
<evidence type="ECO:0000256" key="5">
    <source>
        <dbReference type="ARBA" id="ARBA00023012"/>
    </source>
</evidence>
<evidence type="ECO:0000256" key="7">
    <source>
        <dbReference type="SAM" id="Coils"/>
    </source>
</evidence>
<dbReference type="PANTHER" id="PTHR43547">
    <property type="entry name" value="TWO-COMPONENT HISTIDINE KINASE"/>
    <property type="match status" value="1"/>
</dbReference>
<protein>
    <recommendedName>
        <fullName evidence="2">histidine kinase</fullName>
        <ecNumber evidence="2">2.7.13.3</ecNumber>
    </recommendedName>
</protein>
<dbReference type="Gene3D" id="1.10.287.130">
    <property type="match status" value="1"/>
</dbReference>